<keyword evidence="4" id="KW-1133">Transmembrane helix</keyword>
<name>A8XRF6_CAEBR</name>
<dbReference type="EMBL" id="HE600976">
    <property type="protein sequence ID" value="CAP35230.2"/>
    <property type="molecule type" value="Genomic_DNA"/>
</dbReference>
<keyword evidence="6" id="KW-1185">Reference proteome</keyword>
<feature type="transmembrane region" description="Helical" evidence="4">
    <location>
        <begin position="20"/>
        <end position="41"/>
    </location>
</feature>
<feature type="compositionally biased region" description="Low complexity" evidence="3">
    <location>
        <begin position="367"/>
        <end position="382"/>
    </location>
</feature>
<protein>
    <submittedName>
        <fullName evidence="5">Protein CBR-COL-115</fullName>
    </submittedName>
</protein>
<dbReference type="HOGENOM" id="CLU_001074_4_2_1"/>
<evidence type="ECO:0000313" key="6">
    <source>
        <dbReference type="Proteomes" id="UP000008549"/>
    </source>
</evidence>
<proteinExistence type="predicted"/>
<gene>
    <name evidence="7" type="primary">col-115</name>
    <name evidence="5" type="synonym">Cbr-col-115</name>
    <name evidence="7" type="ORF">CBG17725</name>
    <name evidence="5" type="ORF">CBG_17725</name>
</gene>
<keyword evidence="4" id="KW-0812">Transmembrane</keyword>
<dbReference type="FunCoup" id="A8XRF6">
    <property type="interactions" value="1366"/>
</dbReference>
<evidence type="ECO:0000256" key="3">
    <source>
        <dbReference type="SAM" id="MobiDB-lite"/>
    </source>
</evidence>
<accession>A8XRF6</accession>
<evidence type="ECO:0000256" key="2">
    <source>
        <dbReference type="ARBA" id="ARBA00023157"/>
    </source>
</evidence>
<organism evidence="5 6">
    <name type="scientific">Caenorhabditis briggsae</name>
    <dbReference type="NCBI Taxonomy" id="6238"/>
    <lineage>
        <taxon>Eukaryota</taxon>
        <taxon>Metazoa</taxon>
        <taxon>Ecdysozoa</taxon>
        <taxon>Nematoda</taxon>
        <taxon>Chromadorea</taxon>
        <taxon>Rhabditida</taxon>
        <taxon>Rhabditina</taxon>
        <taxon>Rhabditomorpha</taxon>
        <taxon>Rhabditoidea</taxon>
        <taxon>Rhabditidae</taxon>
        <taxon>Peloderinae</taxon>
        <taxon>Caenorhabditis</taxon>
    </lineage>
</organism>
<dbReference type="Pfam" id="PF01391">
    <property type="entry name" value="Collagen"/>
    <property type="match status" value="2"/>
</dbReference>
<dbReference type="eggNOG" id="KOG3544">
    <property type="taxonomic scope" value="Eukaryota"/>
</dbReference>
<feature type="compositionally biased region" description="Pro residues" evidence="3">
    <location>
        <begin position="292"/>
        <end position="304"/>
    </location>
</feature>
<evidence type="ECO:0000313" key="7">
    <source>
        <dbReference type="WormBase" id="CBG17725"/>
    </source>
</evidence>
<dbReference type="AlphaFoldDB" id="A8XRF6"/>
<feature type="region of interest" description="Disordered" evidence="3">
    <location>
        <begin position="159"/>
        <end position="408"/>
    </location>
</feature>
<keyword evidence="4" id="KW-0472">Membrane</keyword>
<feature type="compositionally biased region" description="Polar residues" evidence="3">
    <location>
        <begin position="178"/>
        <end position="191"/>
    </location>
</feature>
<dbReference type="Proteomes" id="UP000008549">
    <property type="component" value="Unassembled WGS sequence"/>
</dbReference>
<keyword evidence="1" id="KW-0677">Repeat</keyword>
<dbReference type="PANTHER" id="PTHR24637">
    <property type="entry name" value="COLLAGEN"/>
    <property type="match status" value="1"/>
</dbReference>
<reference evidence="5 6" key="1">
    <citation type="journal article" date="2003" name="PLoS Biol.">
        <title>The genome sequence of Caenorhabditis briggsae: a platform for comparative genomics.</title>
        <authorList>
            <person name="Stein L.D."/>
            <person name="Bao Z."/>
            <person name="Blasiar D."/>
            <person name="Blumenthal T."/>
            <person name="Brent M.R."/>
            <person name="Chen N."/>
            <person name="Chinwalla A."/>
            <person name="Clarke L."/>
            <person name="Clee C."/>
            <person name="Coghlan A."/>
            <person name="Coulson A."/>
            <person name="D'Eustachio P."/>
            <person name="Fitch D.H."/>
            <person name="Fulton L.A."/>
            <person name="Fulton R.E."/>
            <person name="Griffiths-Jones S."/>
            <person name="Harris T.W."/>
            <person name="Hillier L.W."/>
            <person name="Kamath R."/>
            <person name="Kuwabara P.E."/>
            <person name="Mardis E.R."/>
            <person name="Marra M.A."/>
            <person name="Miner T.L."/>
            <person name="Minx P."/>
            <person name="Mullikin J.C."/>
            <person name="Plumb R.W."/>
            <person name="Rogers J."/>
            <person name="Schein J.E."/>
            <person name="Sohrmann M."/>
            <person name="Spieth J."/>
            <person name="Stajich J.E."/>
            <person name="Wei C."/>
            <person name="Willey D."/>
            <person name="Wilson R.K."/>
            <person name="Durbin R."/>
            <person name="Waterston R.H."/>
        </authorList>
    </citation>
    <scope>NUCLEOTIDE SEQUENCE [LARGE SCALE GENOMIC DNA]</scope>
    <source>
        <strain evidence="5 6">AF16</strain>
    </source>
</reference>
<dbReference type="WormBase" id="CBG17725">
    <property type="protein sequence ID" value="CBP33943"/>
    <property type="gene ID" value="WBGene00037280"/>
    <property type="gene designation" value="Cbr-col-115"/>
</dbReference>
<keyword evidence="2" id="KW-1015">Disulfide bond</keyword>
<feature type="compositionally biased region" description="Gly residues" evidence="3">
    <location>
        <begin position="357"/>
        <end position="366"/>
    </location>
</feature>
<evidence type="ECO:0000313" key="5">
    <source>
        <dbReference type="EMBL" id="CAP35230.2"/>
    </source>
</evidence>
<sequence length="408" mass="41557">MKGNDQELEDLALRMRHLAVFSSSVAVFVAVLSVFALPILISSTLQAVVSRISISNLLLLEKTLASVDDSLGRCTADAFKMYKAIDEIEIQLIRSFNKTSQRTKRGGGYASASSYGQYSGQYSGQQYDSVGTPTSNGQYRFFPEVLEAIRARRPTLHSLQQDYHSGGGGGCGVSSQGYQTRPTFVGPQTGSILRDGQSGFNGGGGCVPRFGPPGPPGTPGQSGRDGSDGEAGSNGGQGRDGVADIDREPCQVCAPAPQGYPGPPGPRGRTGEQGAPGLDGNTFDGEDGVPGLPGPPGPPGPPGLPGSMGEHGQYREEEIAGPPGPPGVKGPQGGVGSRGAEGNPGPKGPPGQQGNPGAPGVGGRPGLQGRPGNPGAPGSPASCDHCAPPVLEPGYQVDVKKTLKRSSP</sequence>
<dbReference type="OMA" id="YASRPVF"/>
<feature type="compositionally biased region" description="Gly residues" evidence="3">
    <location>
        <begin position="330"/>
        <end position="339"/>
    </location>
</feature>
<dbReference type="PANTHER" id="PTHR24637:SF414">
    <property type="entry name" value="PROTEIN CBR-COL-115"/>
    <property type="match status" value="1"/>
</dbReference>
<dbReference type="STRING" id="6238.A8XRF6"/>
<reference evidence="5 6" key="2">
    <citation type="journal article" date="2011" name="PLoS Genet.">
        <title>Caenorhabditis briggsae recombinant inbred line genotypes reveal inter-strain incompatibility and the evolution of recombination.</title>
        <authorList>
            <person name="Ross J.A."/>
            <person name="Koboldt D.C."/>
            <person name="Staisch J.E."/>
            <person name="Chamberlin H.M."/>
            <person name="Gupta B.P."/>
            <person name="Miller R.D."/>
            <person name="Baird S.E."/>
            <person name="Haag E.S."/>
        </authorList>
    </citation>
    <scope>NUCLEOTIDE SEQUENCE [LARGE SCALE GENOMIC DNA]</scope>
    <source>
        <strain evidence="5 6">AF16</strain>
    </source>
</reference>
<evidence type="ECO:0000256" key="4">
    <source>
        <dbReference type="SAM" id="Phobius"/>
    </source>
</evidence>
<evidence type="ECO:0000256" key="1">
    <source>
        <dbReference type="ARBA" id="ARBA00022737"/>
    </source>
</evidence>
<dbReference type="InterPro" id="IPR008160">
    <property type="entry name" value="Collagen"/>
</dbReference>
<dbReference type="InParanoid" id="A8XRF6"/>